<dbReference type="RefSeq" id="WP_280763557.1">
    <property type="nucleotide sequence ID" value="NZ_JARXVC010000020.1"/>
</dbReference>
<evidence type="ECO:0000313" key="1">
    <source>
        <dbReference type="EMBL" id="MDH6284333.1"/>
    </source>
</evidence>
<dbReference type="Proteomes" id="UP001160334">
    <property type="component" value="Unassembled WGS sequence"/>
</dbReference>
<name>A0ABT6MJ32_9NOCA</name>
<protein>
    <submittedName>
        <fullName evidence="1">Uncharacterized protein</fullName>
    </submittedName>
</protein>
<sequence length="150" mass="16136">MSMSVWVIRYVDRQEVPLDKAALEAVLTEHGCAIPWNSVEGSATAGGGAGRSDVDDRRPSVLVAGDPKALCEIDVDLSDDGEVMSLAIDRPCGDAIWPLLYDILGATDSFLIAPPADIAATREELLEHVPDEIFTTYVVARSPSELPEAW</sequence>
<dbReference type="EMBL" id="JARXVC010000020">
    <property type="protein sequence ID" value="MDH6284333.1"/>
    <property type="molecule type" value="Genomic_DNA"/>
</dbReference>
<accession>A0ABT6MJ32</accession>
<reference evidence="1 2" key="1">
    <citation type="submission" date="2023-04" db="EMBL/GenBank/DDBJ databases">
        <title>Forest soil microbial communities from Buena Vista Peninsula, Colon Province, Panama.</title>
        <authorList>
            <person name="Bouskill N."/>
        </authorList>
    </citation>
    <scope>NUCLEOTIDE SEQUENCE [LARGE SCALE GENOMIC DNA]</scope>
    <source>
        <strain evidence="1 2">CFH S0262</strain>
    </source>
</reference>
<evidence type="ECO:0000313" key="2">
    <source>
        <dbReference type="Proteomes" id="UP001160334"/>
    </source>
</evidence>
<proteinExistence type="predicted"/>
<gene>
    <name evidence="1" type="ORF">M2280_005591</name>
</gene>
<organism evidence="1 2">
    <name type="scientific">Prescottella agglutinans</name>
    <dbReference type="NCBI Taxonomy" id="1644129"/>
    <lineage>
        <taxon>Bacteria</taxon>
        <taxon>Bacillati</taxon>
        <taxon>Actinomycetota</taxon>
        <taxon>Actinomycetes</taxon>
        <taxon>Mycobacteriales</taxon>
        <taxon>Nocardiaceae</taxon>
        <taxon>Prescottella</taxon>
    </lineage>
</organism>
<keyword evidence="2" id="KW-1185">Reference proteome</keyword>
<comment type="caution">
    <text evidence="1">The sequence shown here is derived from an EMBL/GenBank/DDBJ whole genome shotgun (WGS) entry which is preliminary data.</text>
</comment>